<dbReference type="PANTHER" id="PTHR43244">
    <property type="match status" value="1"/>
</dbReference>
<evidence type="ECO:0000259" key="2">
    <source>
        <dbReference type="Pfam" id="PF00296"/>
    </source>
</evidence>
<protein>
    <submittedName>
        <fullName evidence="3">LLM class F420-dependent oxidoreductase</fullName>
    </submittedName>
</protein>
<dbReference type="Proteomes" id="UP001501470">
    <property type="component" value="Unassembled WGS sequence"/>
</dbReference>
<dbReference type="Gene3D" id="3.20.20.30">
    <property type="entry name" value="Luciferase-like domain"/>
    <property type="match status" value="1"/>
</dbReference>
<dbReference type="SUPFAM" id="SSF51679">
    <property type="entry name" value="Bacterial luciferase-like"/>
    <property type="match status" value="1"/>
</dbReference>
<dbReference type="InterPro" id="IPR036661">
    <property type="entry name" value="Luciferase-like_sf"/>
</dbReference>
<sequence length="316" mass="34215">MGEGMRVGYFLSCEEYTPAQLVEQAKLAQDAGFTGLWISDHYHPWNDAQGQSPFVWSVIGALSQVVTIPVTTAVTCPIMRIHPAVVAQAAATSAVLHEGRFVLGVGTGEALNEHIHGDAWPGAAERLEMLDEAVAVMRELWEGGFVSHRGTHYTVEQAQVYTRPETPPKVYMSAFGPKALELAGRIADGFMSVAPVAEHVEAFRRGGGGDKPVQGGFKACYAPSEDAAVRIAHELWANASVPGELSQVLPSPKHFEQASQLVTPDMTREAIACGPDPAKQAAQLKQYEDAGFDEVYVANVGPHYAELIDLYKREFL</sequence>
<dbReference type="NCBIfam" id="TIGR03557">
    <property type="entry name" value="F420_G6P_family"/>
    <property type="match status" value="1"/>
</dbReference>
<gene>
    <name evidence="3" type="ORF">GCM10009827_049320</name>
</gene>
<evidence type="ECO:0000313" key="4">
    <source>
        <dbReference type="Proteomes" id="UP001501470"/>
    </source>
</evidence>
<comment type="caution">
    <text evidence="3">The sequence shown here is derived from an EMBL/GenBank/DDBJ whole genome shotgun (WGS) entry which is preliminary data.</text>
</comment>
<name>A0ABN2ATG1_9ACTN</name>
<reference evidence="3 4" key="1">
    <citation type="journal article" date="2019" name="Int. J. Syst. Evol. Microbiol.">
        <title>The Global Catalogue of Microorganisms (GCM) 10K type strain sequencing project: providing services to taxonomists for standard genome sequencing and annotation.</title>
        <authorList>
            <consortium name="The Broad Institute Genomics Platform"/>
            <consortium name="The Broad Institute Genome Sequencing Center for Infectious Disease"/>
            <person name="Wu L."/>
            <person name="Ma J."/>
        </authorList>
    </citation>
    <scope>NUCLEOTIDE SEQUENCE [LARGE SCALE GENOMIC DNA]</scope>
    <source>
        <strain evidence="3 4">JCM 15933</strain>
    </source>
</reference>
<feature type="domain" description="Luciferase-like" evidence="2">
    <location>
        <begin position="5"/>
        <end position="294"/>
    </location>
</feature>
<evidence type="ECO:0000256" key="1">
    <source>
        <dbReference type="ARBA" id="ARBA00023002"/>
    </source>
</evidence>
<dbReference type="InterPro" id="IPR019945">
    <property type="entry name" value="F420_G6P_DH-rel"/>
</dbReference>
<evidence type="ECO:0000313" key="3">
    <source>
        <dbReference type="EMBL" id="GAA1526631.1"/>
    </source>
</evidence>
<accession>A0ABN2ATG1</accession>
<keyword evidence="4" id="KW-1185">Reference proteome</keyword>
<dbReference type="InterPro" id="IPR011251">
    <property type="entry name" value="Luciferase-like_dom"/>
</dbReference>
<dbReference type="InterPro" id="IPR050564">
    <property type="entry name" value="F420-G6PD/mer"/>
</dbReference>
<organism evidence="3 4">
    <name type="scientific">Dactylosporangium maewongense</name>
    <dbReference type="NCBI Taxonomy" id="634393"/>
    <lineage>
        <taxon>Bacteria</taxon>
        <taxon>Bacillati</taxon>
        <taxon>Actinomycetota</taxon>
        <taxon>Actinomycetes</taxon>
        <taxon>Micromonosporales</taxon>
        <taxon>Micromonosporaceae</taxon>
        <taxon>Dactylosporangium</taxon>
    </lineage>
</organism>
<dbReference type="Pfam" id="PF00296">
    <property type="entry name" value="Bac_luciferase"/>
    <property type="match status" value="1"/>
</dbReference>
<dbReference type="CDD" id="cd01097">
    <property type="entry name" value="Tetrahydromethanopterin_reductase"/>
    <property type="match status" value="1"/>
</dbReference>
<dbReference type="PANTHER" id="PTHR43244:SF1">
    <property type="entry name" value="5,10-METHYLENETETRAHYDROMETHANOPTERIN REDUCTASE"/>
    <property type="match status" value="1"/>
</dbReference>
<dbReference type="EMBL" id="BAAAQD010000009">
    <property type="protein sequence ID" value="GAA1526631.1"/>
    <property type="molecule type" value="Genomic_DNA"/>
</dbReference>
<keyword evidence="1" id="KW-0560">Oxidoreductase</keyword>
<proteinExistence type="predicted"/>